<evidence type="ECO:0000313" key="2">
    <source>
        <dbReference type="Proteomes" id="UP001162992"/>
    </source>
</evidence>
<comment type="caution">
    <text evidence="1">The sequence shown here is derived from an EMBL/GenBank/DDBJ whole genome shotgun (WGS) entry which is preliminary data.</text>
</comment>
<dbReference type="EMBL" id="CM055103">
    <property type="protein sequence ID" value="KAJ7535541.1"/>
    <property type="molecule type" value="Genomic_DNA"/>
</dbReference>
<dbReference type="Proteomes" id="UP001162992">
    <property type="component" value="Chromosome 12"/>
</dbReference>
<gene>
    <name evidence="1" type="ORF">O6H91_12G038400</name>
</gene>
<name>A0ACC2C0G7_DIPCM</name>
<protein>
    <submittedName>
        <fullName evidence="1">Uncharacterized protein</fullName>
    </submittedName>
</protein>
<organism evidence="1 2">
    <name type="scientific">Diphasiastrum complanatum</name>
    <name type="common">Issler's clubmoss</name>
    <name type="synonym">Lycopodium complanatum</name>
    <dbReference type="NCBI Taxonomy" id="34168"/>
    <lineage>
        <taxon>Eukaryota</taxon>
        <taxon>Viridiplantae</taxon>
        <taxon>Streptophyta</taxon>
        <taxon>Embryophyta</taxon>
        <taxon>Tracheophyta</taxon>
        <taxon>Lycopodiopsida</taxon>
        <taxon>Lycopodiales</taxon>
        <taxon>Lycopodiaceae</taxon>
        <taxon>Lycopodioideae</taxon>
        <taxon>Diphasiastrum</taxon>
    </lineage>
</organism>
<keyword evidence="2" id="KW-1185">Reference proteome</keyword>
<proteinExistence type="predicted"/>
<sequence>MASIRGPHDESYEDFYSHWVDVQMQQLQELRDALESDMREQELRKLVDKVHAHYEYYYTCNDSAAKQNILQMLSPSWRTSLEKAFMWIGGWRPTMFSQLAYALAGHHVEAELAELLEGTDSPSMASLTGSQLESIDTLQRGALKDEERLSEKLAVLQQSMADEPLISLVQAEVNGLIRHGFGDGDGDGEVLMHEVVNEKLKVLENIFLDVNFLRVNALVGMLNILTTFQSAQYLMAMGQLQAAFRKMGGYDTVGKNQSASTS</sequence>
<evidence type="ECO:0000313" key="1">
    <source>
        <dbReference type="EMBL" id="KAJ7535541.1"/>
    </source>
</evidence>
<accession>A0ACC2C0G7</accession>
<reference evidence="2" key="1">
    <citation type="journal article" date="2024" name="Proc. Natl. Acad. Sci. U.S.A.">
        <title>Extraordinary preservation of gene collinearity over three hundred million years revealed in homosporous lycophytes.</title>
        <authorList>
            <person name="Li C."/>
            <person name="Wickell D."/>
            <person name="Kuo L.Y."/>
            <person name="Chen X."/>
            <person name="Nie B."/>
            <person name="Liao X."/>
            <person name="Peng D."/>
            <person name="Ji J."/>
            <person name="Jenkins J."/>
            <person name="Williams M."/>
            <person name="Shu S."/>
            <person name="Plott C."/>
            <person name="Barry K."/>
            <person name="Rajasekar S."/>
            <person name="Grimwood J."/>
            <person name="Han X."/>
            <person name="Sun S."/>
            <person name="Hou Z."/>
            <person name="He W."/>
            <person name="Dai G."/>
            <person name="Sun C."/>
            <person name="Schmutz J."/>
            <person name="Leebens-Mack J.H."/>
            <person name="Li F.W."/>
            <person name="Wang L."/>
        </authorList>
    </citation>
    <scope>NUCLEOTIDE SEQUENCE [LARGE SCALE GENOMIC DNA]</scope>
    <source>
        <strain evidence="2">cv. PW_Plant_1</strain>
    </source>
</reference>